<proteinExistence type="predicted"/>
<dbReference type="PROSITE" id="PS51257">
    <property type="entry name" value="PROKAR_LIPOPROTEIN"/>
    <property type="match status" value="1"/>
</dbReference>
<gene>
    <name evidence="1" type="ORF">GZ78_06685</name>
</gene>
<reference evidence="1 2" key="1">
    <citation type="submission" date="2014-06" db="EMBL/GenBank/DDBJ databases">
        <title>Whole Genome Sequences of Three Symbiotic Endozoicomonas Bacteria.</title>
        <authorList>
            <person name="Neave M.J."/>
            <person name="Apprill A."/>
            <person name="Voolstra C.R."/>
        </authorList>
    </citation>
    <scope>NUCLEOTIDE SEQUENCE [LARGE SCALE GENOMIC DNA]</scope>
    <source>
        <strain evidence="1 2">DSM 25634</strain>
    </source>
</reference>
<evidence type="ECO:0000313" key="1">
    <source>
        <dbReference type="EMBL" id="KEQ19585.1"/>
    </source>
</evidence>
<keyword evidence="2" id="KW-1185">Reference proteome</keyword>
<evidence type="ECO:0000313" key="2">
    <source>
        <dbReference type="Proteomes" id="UP000028073"/>
    </source>
</evidence>
<dbReference type="Proteomes" id="UP000028073">
    <property type="component" value="Unassembled WGS sequence"/>
</dbReference>
<protein>
    <recommendedName>
        <fullName evidence="3">Lipoprotein</fullName>
    </recommendedName>
</protein>
<dbReference type="EMBL" id="JOKH01000001">
    <property type="protein sequence ID" value="KEQ19585.1"/>
    <property type="molecule type" value="Genomic_DNA"/>
</dbReference>
<organism evidence="1 2">
    <name type="scientific">Endozoicomonas numazuensis</name>
    <dbReference type="NCBI Taxonomy" id="1137799"/>
    <lineage>
        <taxon>Bacteria</taxon>
        <taxon>Pseudomonadati</taxon>
        <taxon>Pseudomonadota</taxon>
        <taxon>Gammaproteobacteria</taxon>
        <taxon>Oceanospirillales</taxon>
        <taxon>Endozoicomonadaceae</taxon>
        <taxon>Endozoicomonas</taxon>
    </lineage>
</organism>
<evidence type="ECO:0008006" key="3">
    <source>
        <dbReference type="Google" id="ProtNLM"/>
    </source>
</evidence>
<accession>A0A081NMB2</accession>
<dbReference type="AlphaFoldDB" id="A0A081NMB2"/>
<sequence>MKRSAYYKKTFCLGAWILPPLILTGCVSPLESLSCHYQPIRGTLVFTEVDGDFAELIFQPDVKQDLAWFNQYDIEPDDLEMSISNNRRTSTVNTRYNAIINIRTSGNCSPYIVYQGDPVLTH</sequence>
<name>A0A081NMB2_9GAMM</name>
<dbReference type="OrthoDB" id="6198718at2"/>
<comment type="caution">
    <text evidence="1">The sequence shown here is derived from an EMBL/GenBank/DDBJ whole genome shotgun (WGS) entry which is preliminary data.</text>
</comment>
<dbReference type="RefSeq" id="WP_034833489.1">
    <property type="nucleotide sequence ID" value="NZ_JOKH01000001.1"/>
</dbReference>